<feature type="non-terminal residue" evidence="1">
    <location>
        <position position="1"/>
    </location>
</feature>
<dbReference type="EMBL" id="CAJVPP010011382">
    <property type="protein sequence ID" value="CAG8714037.1"/>
    <property type="molecule type" value="Genomic_DNA"/>
</dbReference>
<comment type="caution">
    <text evidence="1">The sequence shown here is derived from an EMBL/GenBank/DDBJ whole genome shotgun (WGS) entry which is preliminary data.</text>
</comment>
<reference evidence="1" key="1">
    <citation type="submission" date="2021-06" db="EMBL/GenBank/DDBJ databases">
        <authorList>
            <person name="Kallberg Y."/>
            <person name="Tangrot J."/>
            <person name="Rosling A."/>
        </authorList>
    </citation>
    <scope>NUCLEOTIDE SEQUENCE</scope>
    <source>
        <strain evidence="1">87-6 pot B 2015</strain>
    </source>
</reference>
<protein>
    <submittedName>
        <fullName evidence="1">8352_t:CDS:1</fullName>
    </submittedName>
</protein>
<evidence type="ECO:0000313" key="1">
    <source>
        <dbReference type="EMBL" id="CAG8714037.1"/>
    </source>
</evidence>
<evidence type="ECO:0000313" key="2">
    <source>
        <dbReference type="Proteomes" id="UP000789375"/>
    </source>
</evidence>
<gene>
    <name evidence="1" type="ORF">FMOSSE_LOCUS14517</name>
</gene>
<organism evidence="1 2">
    <name type="scientific">Funneliformis mosseae</name>
    <name type="common">Endomycorrhizal fungus</name>
    <name type="synonym">Glomus mosseae</name>
    <dbReference type="NCBI Taxonomy" id="27381"/>
    <lineage>
        <taxon>Eukaryota</taxon>
        <taxon>Fungi</taxon>
        <taxon>Fungi incertae sedis</taxon>
        <taxon>Mucoromycota</taxon>
        <taxon>Glomeromycotina</taxon>
        <taxon>Glomeromycetes</taxon>
        <taxon>Glomerales</taxon>
        <taxon>Glomeraceae</taxon>
        <taxon>Funneliformis</taxon>
    </lineage>
</organism>
<sequence length="337" mass="38658">LIGVLRYLAENMEYTSESIEEIVDIFKRHLIRKSNDDNVKKAARNKANKLYVKFAKKHYATNVKKSVITDKIVVVKETSKIFTVDHNNEVIKNSIVEVVREEGVSVQVDGGNISIEQTTESIQDEVKVDENEKMICVKSILEDLMTALTVKKATAEFFLKNFSTTTIMDLRPRTEFSLALNSKLQMEILHEIFDPIDNRYVTDEIHDFLVIFFNEDRSAGGWAEAIDDMTINNDDSKMLGKTKKLIKETLPKFLKAFSLAGLNPLRDMTILEKPHLNQFMHPMTIDDDDKNAKSIKALYNNIVIAEADSRHQLFTNLKIYSLIAFKTEVSLTMMDFY</sequence>
<keyword evidence="2" id="KW-1185">Reference proteome</keyword>
<proteinExistence type="predicted"/>
<dbReference type="AlphaFoldDB" id="A0A9N9I0C7"/>
<name>A0A9N9I0C7_FUNMO</name>
<feature type="non-terminal residue" evidence="1">
    <location>
        <position position="337"/>
    </location>
</feature>
<dbReference type="Proteomes" id="UP000789375">
    <property type="component" value="Unassembled WGS sequence"/>
</dbReference>
<accession>A0A9N9I0C7</accession>